<evidence type="ECO:0000256" key="5">
    <source>
        <dbReference type="SAM" id="MobiDB-lite"/>
    </source>
</evidence>
<dbReference type="STRING" id="101127.A0A1X2GP66"/>
<keyword evidence="7" id="KW-1185">Reference proteome</keyword>
<dbReference type="InterPro" id="IPR000789">
    <property type="entry name" value="Cyclin-dep_kinase_reg-sub"/>
</dbReference>
<dbReference type="AlphaFoldDB" id="A0A1X2GP66"/>
<dbReference type="PRINTS" id="PR00296">
    <property type="entry name" value="CYCLINKINASE"/>
</dbReference>
<evidence type="ECO:0000313" key="7">
    <source>
        <dbReference type="Proteomes" id="UP000242146"/>
    </source>
</evidence>
<evidence type="ECO:0000256" key="1">
    <source>
        <dbReference type="ARBA" id="ARBA00007782"/>
    </source>
</evidence>
<dbReference type="InterPro" id="IPR036858">
    <property type="entry name" value="Cyclin-dep_kinase_reg-sub_sf"/>
</dbReference>
<dbReference type="GO" id="GO:0016538">
    <property type="term" value="F:cyclin-dependent protein serine/threonine kinase regulator activity"/>
    <property type="evidence" value="ECO:0007669"/>
    <property type="project" value="InterPro"/>
</dbReference>
<proteinExistence type="inferred from homology"/>
<keyword evidence="3 4" id="KW-0131">Cell cycle</keyword>
<feature type="region of interest" description="Disordered" evidence="5">
    <location>
        <begin position="140"/>
        <end position="172"/>
    </location>
</feature>
<comment type="similarity">
    <text evidence="1 4">Belongs to the CKS family.</text>
</comment>
<feature type="compositionally biased region" description="Basic and acidic residues" evidence="5">
    <location>
        <begin position="1"/>
        <end position="10"/>
    </location>
</feature>
<organism evidence="6 7">
    <name type="scientific">Hesseltinella vesiculosa</name>
    <dbReference type="NCBI Taxonomy" id="101127"/>
    <lineage>
        <taxon>Eukaryota</taxon>
        <taxon>Fungi</taxon>
        <taxon>Fungi incertae sedis</taxon>
        <taxon>Mucoromycota</taxon>
        <taxon>Mucoromycotina</taxon>
        <taxon>Mucoromycetes</taxon>
        <taxon>Mucorales</taxon>
        <taxon>Cunninghamellaceae</taxon>
        <taxon>Hesseltinella</taxon>
    </lineage>
</organism>
<sequence length="172" mass="20601">MQPRSKEIQQPDHAVSQGRITKEADHKRSGKKKAQIAKQENPRELTEEEKQQLLERKLADIEDFKGGIKWSLTYYDDVYQYRHYILPLEIAQHLPRNKLLSRKELLEYGLSLSDFWEHYMIHRPEPHIILLRRTKKQAEESYAANSEKRRLLEEEKKKKRQKKREQAAKKAA</sequence>
<dbReference type="OrthoDB" id="440676at2759"/>
<evidence type="ECO:0000256" key="4">
    <source>
        <dbReference type="RuleBase" id="RU311113"/>
    </source>
</evidence>
<dbReference type="Pfam" id="PF01111">
    <property type="entry name" value="CKS"/>
    <property type="match status" value="1"/>
</dbReference>
<dbReference type="SUPFAM" id="SSF55637">
    <property type="entry name" value="Cell cycle regulatory proteins"/>
    <property type="match status" value="1"/>
</dbReference>
<accession>A0A1X2GP66</accession>
<comment type="function">
    <text evidence="4">Binds to the catalytic subunit of the cyclin dependent kinases and is essential for their biological function.</text>
</comment>
<protein>
    <recommendedName>
        <fullName evidence="4">Cyclin-dependent kinases regulatory subunit</fullName>
    </recommendedName>
</protein>
<dbReference type="Proteomes" id="UP000242146">
    <property type="component" value="Unassembled WGS sequence"/>
</dbReference>
<dbReference type="PANTHER" id="PTHR23415">
    <property type="entry name" value="CYCLIN-DEPENDENT KINASES REGULATORY SUBUNIT/60S RIBOSOME SUBUNIT BIOGENESIS PROTEIN NIP7"/>
    <property type="match status" value="1"/>
</dbReference>
<dbReference type="SMART" id="SM01084">
    <property type="entry name" value="CKS"/>
    <property type="match status" value="1"/>
</dbReference>
<feature type="region of interest" description="Disordered" evidence="5">
    <location>
        <begin position="1"/>
        <end position="48"/>
    </location>
</feature>
<feature type="compositionally biased region" description="Basic and acidic residues" evidence="5">
    <location>
        <begin position="146"/>
        <end position="156"/>
    </location>
</feature>
<comment type="caution">
    <text evidence="6">The sequence shown here is derived from an EMBL/GenBank/DDBJ whole genome shotgun (WGS) entry which is preliminary data.</text>
</comment>
<evidence type="ECO:0000256" key="3">
    <source>
        <dbReference type="ARBA" id="ARBA00023306"/>
    </source>
</evidence>
<dbReference type="EMBL" id="MCGT01000007">
    <property type="protein sequence ID" value="ORX58198.1"/>
    <property type="molecule type" value="Genomic_DNA"/>
</dbReference>
<keyword evidence="2 4" id="KW-0132">Cell division</keyword>
<gene>
    <name evidence="6" type="ORF">DM01DRAFT_1333862</name>
</gene>
<dbReference type="GO" id="GO:0051301">
    <property type="term" value="P:cell division"/>
    <property type="evidence" value="ECO:0007669"/>
    <property type="project" value="UniProtKB-UniRule"/>
</dbReference>
<name>A0A1X2GP66_9FUNG</name>
<dbReference type="Gene3D" id="3.30.170.10">
    <property type="entry name" value="Cyclin-dependent kinase, regulatory subunit"/>
    <property type="match status" value="1"/>
</dbReference>
<evidence type="ECO:0000313" key="6">
    <source>
        <dbReference type="EMBL" id="ORX58198.1"/>
    </source>
</evidence>
<evidence type="ECO:0000256" key="2">
    <source>
        <dbReference type="ARBA" id="ARBA00022618"/>
    </source>
</evidence>
<reference evidence="6 7" key="1">
    <citation type="submission" date="2016-07" db="EMBL/GenBank/DDBJ databases">
        <title>Pervasive Adenine N6-methylation of Active Genes in Fungi.</title>
        <authorList>
            <consortium name="DOE Joint Genome Institute"/>
            <person name="Mondo S.J."/>
            <person name="Dannebaum R.O."/>
            <person name="Kuo R.C."/>
            <person name="Labutti K."/>
            <person name="Haridas S."/>
            <person name="Kuo A."/>
            <person name="Salamov A."/>
            <person name="Ahrendt S.R."/>
            <person name="Lipzen A."/>
            <person name="Sullivan W."/>
            <person name="Andreopoulos W.B."/>
            <person name="Clum A."/>
            <person name="Lindquist E."/>
            <person name="Daum C."/>
            <person name="Ramamoorthy G.K."/>
            <person name="Gryganskyi A."/>
            <person name="Culley D."/>
            <person name="Magnuson J.K."/>
            <person name="James T.Y."/>
            <person name="O'Malley M.A."/>
            <person name="Stajich J.E."/>
            <person name="Spatafora J.W."/>
            <person name="Visel A."/>
            <person name="Grigoriev I.V."/>
        </authorList>
    </citation>
    <scope>NUCLEOTIDE SEQUENCE [LARGE SCALE GENOMIC DNA]</scope>
    <source>
        <strain evidence="6 7">NRRL 3301</strain>
    </source>
</reference>